<keyword evidence="3" id="KW-1185">Reference proteome</keyword>
<dbReference type="Proteomes" id="UP000228535">
    <property type="component" value="Unassembled WGS sequence"/>
</dbReference>
<feature type="signal peptide" evidence="1">
    <location>
        <begin position="1"/>
        <end position="18"/>
    </location>
</feature>
<dbReference type="AlphaFoldDB" id="A0A2M9B528"/>
<accession>A0A2M9B528</accession>
<evidence type="ECO:0000313" key="3">
    <source>
        <dbReference type="Proteomes" id="UP000228535"/>
    </source>
</evidence>
<organism evidence="2 3">
    <name type="scientific">Hymenobacter chitinivorans DSM 11115</name>
    <dbReference type="NCBI Taxonomy" id="1121954"/>
    <lineage>
        <taxon>Bacteria</taxon>
        <taxon>Pseudomonadati</taxon>
        <taxon>Bacteroidota</taxon>
        <taxon>Cytophagia</taxon>
        <taxon>Cytophagales</taxon>
        <taxon>Hymenobacteraceae</taxon>
        <taxon>Hymenobacter</taxon>
    </lineage>
</organism>
<protein>
    <submittedName>
        <fullName evidence="2">Uncharacterized protein</fullName>
    </submittedName>
</protein>
<dbReference type="OrthoDB" id="880208at2"/>
<comment type="caution">
    <text evidence="2">The sequence shown here is derived from an EMBL/GenBank/DDBJ whole genome shotgun (WGS) entry which is preliminary data.</text>
</comment>
<proteinExistence type="predicted"/>
<sequence length="237" mass="26386">MKKLLLLGLCLHTFSAWAQWGRTYEEVATTVYLRANDPGRLKALAEEAARSPEAYLVPIWQPAELLTVGNTKRQVREARYNVAHGLLEVQDSAGGFRVFPPGSLRGFTLGQGQQSRRFFTRLCRGTGSDREFVEVLTAEAAGPITIAFHHVFVDQPADIHPVLQVEIRKARRVVIQEVLAGAGPAAPLQPLSLAKRNVLKLFGSRAKEVETYATSNNLQYEQVQDVVRLADYYNSLK</sequence>
<name>A0A2M9B528_9BACT</name>
<keyword evidence="1" id="KW-0732">Signal</keyword>
<reference evidence="2 3" key="1">
    <citation type="submission" date="2017-11" db="EMBL/GenBank/DDBJ databases">
        <title>Genomic Encyclopedia of Archaeal and Bacterial Type Strains, Phase II (KMG-II): From Individual Species to Whole Genera.</title>
        <authorList>
            <person name="Goeker M."/>
        </authorList>
    </citation>
    <scope>NUCLEOTIDE SEQUENCE [LARGE SCALE GENOMIC DNA]</scope>
    <source>
        <strain evidence="2 3">DSM 11115</strain>
    </source>
</reference>
<feature type="chain" id="PRO_5014999959" evidence="1">
    <location>
        <begin position="19"/>
        <end position="237"/>
    </location>
</feature>
<gene>
    <name evidence="2" type="ORF">CLV45_3707</name>
</gene>
<evidence type="ECO:0000256" key="1">
    <source>
        <dbReference type="SAM" id="SignalP"/>
    </source>
</evidence>
<dbReference type="EMBL" id="PGFA01000003">
    <property type="protein sequence ID" value="PJJ53049.1"/>
    <property type="molecule type" value="Genomic_DNA"/>
</dbReference>
<dbReference type="RefSeq" id="WP_100337957.1">
    <property type="nucleotide sequence ID" value="NZ_PGFA01000003.1"/>
</dbReference>
<evidence type="ECO:0000313" key="2">
    <source>
        <dbReference type="EMBL" id="PJJ53049.1"/>
    </source>
</evidence>